<gene>
    <name evidence="1" type="ORF">OPT61_g1347</name>
</gene>
<reference evidence="1" key="1">
    <citation type="submission" date="2022-11" db="EMBL/GenBank/DDBJ databases">
        <title>Genome Sequence of Boeremia exigua.</title>
        <authorList>
            <person name="Buettner E."/>
        </authorList>
    </citation>
    <scope>NUCLEOTIDE SEQUENCE</scope>
    <source>
        <strain evidence="1">CU02</strain>
    </source>
</reference>
<dbReference type="Proteomes" id="UP001153331">
    <property type="component" value="Unassembled WGS sequence"/>
</dbReference>
<organism evidence="1 2">
    <name type="scientific">Boeremia exigua</name>
    <dbReference type="NCBI Taxonomy" id="749465"/>
    <lineage>
        <taxon>Eukaryota</taxon>
        <taxon>Fungi</taxon>
        <taxon>Dikarya</taxon>
        <taxon>Ascomycota</taxon>
        <taxon>Pezizomycotina</taxon>
        <taxon>Dothideomycetes</taxon>
        <taxon>Pleosporomycetidae</taxon>
        <taxon>Pleosporales</taxon>
        <taxon>Pleosporineae</taxon>
        <taxon>Didymellaceae</taxon>
        <taxon>Boeremia</taxon>
    </lineage>
</organism>
<comment type="caution">
    <text evidence="1">The sequence shown here is derived from an EMBL/GenBank/DDBJ whole genome shotgun (WGS) entry which is preliminary data.</text>
</comment>
<dbReference type="EMBL" id="JAPHNI010000052">
    <property type="protein sequence ID" value="KAJ8117446.1"/>
    <property type="molecule type" value="Genomic_DNA"/>
</dbReference>
<keyword evidence="2" id="KW-1185">Reference proteome</keyword>
<protein>
    <submittedName>
        <fullName evidence="1">Uncharacterized protein</fullName>
    </submittedName>
</protein>
<sequence length="816" mass="92543">MSLLIGRSTIGSVALGAFSWQHTFCSKAMLSVKGTVAPCLAEKCSRASPVLYKASRTSGDVHFRTLHPLFGFATVMAAPPVDQKQVPVTQDVDSGSSQLSKQDRPSHGSYEDHPFSDRVTAQYWREVYEKAEYEGRHRFDPNYTWTAEEERKLVRKVAAPTADTDGLLTTTTARLQNHTMGVDDVRVARLEPQEYQSSDFRQHAEGTCESGMNTNDFNYGQTIFLAMFLFAELPSGLISKKLGADRWIPTIICAWSVVSASQCAITSKSQYFAIRALLGLLMGGFIPDIVLWLTYFFKSNELPTRLAWFWTALSFCNIVGSLMAAGILQMRGLHGWSGWQYLFMIEGILTFFIGVFSIVLMPAGATQTASWFRGKDGWFTEHEEYIMVNRVLRDDPSKGDMNNRTGVSPRLLWKTITDWEQWPLYLIGLMAYIPPSPPNTYLSYILRQLGFSTFQANMLLIPSQFLFAVQLLILTWVSKKLKERAIVSSMSNFWIFPWLVALVTLPANANPWVRYALLSGLLSYPYCHAILVGWNATNSNSVRTRAVSAAFYNMFVQSGNIIASNIYRNDDQPLYRRGNKILLAICSVNIVLFFFVKAFYVWRNKVRDRLWNAMTKEEQDDYIVSTKDEGMKRLDFSLLTSTARTASASHNTTALLALTPDPDTNILTCLAIPPKALTKYEYLYTLDLDAQQECSDSKIKTSVHFSSARFTNSGSPYRKPFPDSITLHDDKPGRVYIRGWYLWTSIAGDTLILRFHDYKYGPMESYFFRCKASRWKEERLDCGKADPGLRTLHAKCEFHPVWASVSSRSENVQEVE</sequence>
<proteinExistence type="predicted"/>
<name>A0ACC2IQN1_9PLEO</name>
<evidence type="ECO:0000313" key="1">
    <source>
        <dbReference type="EMBL" id="KAJ8117446.1"/>
    </source>
</evidence>
<accession>A0ACC2IQN1</accession>
<evidence type="ECO:0000313" key="2">
    <source>
        <dbReference type="Proteomes" id="UP001153331"/>
    </source>
</evidence>